<sequence>MCSMHSPCIFACALLLITPPHCTAKSNGTSSPLSNVNDTRHWRSLEAALGVVQSSIHHDCVAHFRHKSKNHLNVAAPSLGLNTTNSSEIAERLHMKSMLVCQQLIFADDNSTNRVGRLASTAGATAVVLYSDTLGYLTDKSVLKVSTQSRLSATRSKFKYAAMKDSPLFIVLGRLDQLQVHHQSPTCPQGLKTRHNSLKALGMLAVFTFHPDLYAQIYIDADAAIIDYAPAVADYLALSLTRQVDVVATSNWEGPILANGGVLIFRNTLRGRTALAAWWAYRCLTHDQPGLWRAISEMWPGWEQTKQEEFWADKTPGVLNYVMRNHELLRQRGGIETRFPCEGACGWLFLKTGCLLEPVELPGTLLISPMPFDPMGNESNGTVRKMDALQHYTGLLYHDEVGQFICHTDHLGAKTCAPHTTSKWKDKTGEELEQIKQKERTSQLCRRCVSFVNFLLSRHRCEHDRNNTIINACECHGALAPEYTLMQNESKVIAMCPTCLDKKLRRFEIPL</sequence>
<gene>
    <name evidence="2" type="ORF">PCAR00345_LOCUS22320</name>
</gene>
<evidence type="ECO:0000256" key="1">
    <source>
        <dbReference type="SAM" id="SignalP"/>
    </source>
</evidence>
<organism evidence="2">
    <name type="scientific">Chrysotila carterae</name>
    <name type="common">Marine alga</name>
    <name type="synonym">Syracosphaera carterae</name>
    <dbReference type="NCBI Taxonomy" id="13221"/>
    <lineage>
        <taxon>Eukaryota</taxon>
        <taxon>Haptista</taxon>
        <taxon>Haptophyta</taxon>
        <taxon>Prymnesiophyceae</taxon>
        <taxon>Isochrysidales</taxon>
        <taxon>Isochrysidaceae</taxon>
        <taxon>Chrysotila</taxon>
    </lineage>
</organism>
<dbReference type="EMBL" id="HBIZ01035036">
    <property type="protein sequence ID" value="CAE0769708.1"/>
    <property type="molecule type" value="Transcribed_RNA"/>
</dbReference>
<keyword evidence="1" id="KW-0732">Signal</keyword>
<name>A0A7S4F2Q7_CHRCT</name>
<proteinExistence type="predicted"/>
<accession>A0A7S4F2Q7</accession>
<dbReference type="AlphaFoldDB" id="A0A7S4F2Q7"/>
<evidence type="ECO:0000313" key="2">
    <source>
        <dbReference type="EMBL" id="CAE0769708.1"/>
    </source>
</evidence>
<evidence type="ECO:0008006" key="3">
    <source>
        <dbReference type="Google" id="ProtNLM"/>
    </source>
</evidence>
<feature type="signal peptide" evidence="1">
    <location>
        <begin position="1"/>
        <end position="24"/>
    </location>
</feature>
<feature type="chain" id="PRO_5030554900" description="Nucleotide-diphospho-sugar transferase domain-containing protein" evidence="1">
    <location>
        <begin position="25"/>
        <end position="511"/>
    </location>
</feature>
<reference evidence="2" key="1">
    <citation type="submission" date="2021-01" db="EMBL/GenBank/DDBJ databases">
        <authorList>
            <person name="Corre E."/>
            <person name="Pelletier E."/>
            <person name="Niang G."/>
            <person name="Scheremetjew M."/>
            <person name="Finn R."/>
            <person name="Kale V."/>
            <person name="Holt S."/>
            <person name="Cochrane G."/>
            <person name="Meng A."/>
            <person name="Brown T."/>
            <person name="Cohen L."/>
        </authorList>
    </citation>
    <scope>NUCLEOTIDE SEQUENCE</scope>
    <source>
        <strain evidence="2">CCMP645</strain>
    </source>
</reference>
<protein>
    <recommendedName>
        <fullName evidence="3">Nucleotide-diphospho-sugar transferase domain-containing protein</fullName>
    </recommendedName>
</protein>